<dbReference type="GO" id="GO:0004930">
    <property type="term" value="F:G protein-coupled receptor activity"/>
    <property type="evidence" value="ECO:0007669"/>
    <property type="project" value="InterPro"/>
</dbReference>
<feature type="transmembrane region" description="Helical" evidence="6">
    <location>
        <begin position="226"/>
        <end position="245"/>
    </location>
</feature>
<sequence length="294" mass="32882">MFYIFVGRYVLQYWPNLIINFSLTGQLARSVAGIGNAFSTTSCWLVVALTIDRLILTRFPFDAAKLSTTKRAYLSSLAIGILSFAFNSVWVYEVFDAPVTILPCNGYYIIPNKVTRPDGSVYVPVRHRSEYQLYSVISATLFLYGIPTIVMIACNIVIIRKFSNNPIKSQSAKSAALRSKQASERRLTKMIVVVSVLFMICNLPDIITRLLWKFLPPPIVSKVQPIAHLFLMINVAANFIVYSLFNKHLFTTIKAMCICHHDNQVTTVTSSSSNSSQPKTSGNSHVHSDVNLVT</sequence>
<feature type="transmembrane region" description="Helical" evidence="6">
    <location>
        <begin position="187"/>
        <end position="206"/>
    </location>
</feature>
<evidence type="ECO:0000256" key="1">
    <source>
        <dbReference type="ARBA" id="ARBA00004370"/>
    </source>
</evidence>
<dbReference type="OrthoDB" id="6276488at2759"/>
<feature type="region of interest" description="Disordered" evidence="5">
    <location>
        <begin position="269"/>
        <end position="294"/>
    </location>
</feature>
<reference evidence="8" key="1">
    <citation type="submission" date="2020-06" db="EMBL/GenBank/DDBJ databases">
        <title>Draft genome of Bugula neritina, a colonial animal packing powerful symbionts and potential medicines.</title>
        <authorList>
            <person name="Rayko M."/>
        </authorList>
    </citation>
    <scope>NUCLEOTIDE SEQUENCE [LARGE SCALE GENOMIC DNA]</scope>
    <source>
        <strain evidence="8">Kwan_BN1</strain>
    </source>
</reference>
<evidence type="ECO:0000256" key="6">
    <source>
        <dbReference type="SAM" id="Phobius"/>
    </source>
</evidence>
<feature type="compositionally biased region" description="Polar residues" evidence="5">
    <location>
        <begin position="278"/>
        <end position="294"/>
    </location>
</feature>
<feature type="domain" description="G-protein coupled receptors family 1 profile" evidence="7">
    <location>
        <begin position="1"/>
        <end position="242"/>
    </location>
</feature>
<comment type="subcellular location">
    <subcellularLocation>
        <location evidence="1">Membrane</location>
    </subcellularLocation>
</comment>
<feature type="transmembrane region" description="Helical" evidence="6">
    <location>
        <begin position="133"/>
        <end position="159"/>
    </location>
</feature>
<feature type="transmembrane region" description="Helical" evidence="6">
    <location>
        <begin position="72"/>
        <end position="92"/>
    </location>
</feature>
<dbReference type="SUPFAM" id="SSF81321">
    <property type="entry name" value="Family A G protein-coupled receptor-like"/>
    <property type="match status" value="1"/>
</dbReference>
<dbReference type="EMBL" id="VXIV02001978">
    <property type="protein sequence ID" value="KAF6028186.1"/>
    <property type="molecule type" value="Genomic_DNA"/>
</dbReference>
<evidence type="ECO:0000256" key="3">
    <source>
        <dbReference type="ARBA" id="ARBA00022989"/>
    </source>
</evidence>
<keyword evidence="4 6" id="KW-0472">Membrane</keyword>
<dbReference type="InterPro" id="IPR017452">
    <property type="entry name" value="GPCR_Rhodpsn_7TM"/>
</dbReference>
<organism evidence="8 9">
    <name type="scientific">Bugula neritina</name>
    <name type="common">Brown bryozoan</name>
    <name type="synonym">Sertularia neritina</name>
    <dbReference type="NCBI Taxonomy" id="10212"/>
    <lineage>
        <taxon>Eukaryota</taxon>
        <taxon>Metazoa</taxon>
        <taxon>Spiralia</taxon>
        <taxon>Lophotrochozoa</taxon>
        <taxon>Bryozoa</taxon>
        <taxon>Gymnolaemata</taxon>
        <taxon>Cheilostomatida</taxon>
        <taxon>Flustrina</taxon>
        <taxon>Buguloidea</taxon>
        <taxon>Bugulidae</taxon>
        <taxon>Bugula</taxon>
    </lineage>
</organism>
<evidence type="ECO:0000256" key="4">
    <source>
        <dbReference type="ARBA" id="ARBA00023136"/>
    </source>
</evidence>
<dbReference type="Gene3D" id="1.20.1070.10">
    <property type="entry name" value="Rhodopsin 7-helix transmembrane proteins"/>
    <property type="match status" value="1"/>
</dbReference>
<evidence type="ECO:0000313" key="9">
    <source>
        <dbReference type="Proteomes" id="UP000593567"/>
    </source>
</evidence>
<dbReference type="PROSITE" id="PS50262">
    <property type="entry name" value="G_PROTEIN_RECEP_F1_2"/>
    <property type="match status" value="1"/>
</dbReference>
<dbReference type="PRINTS" id="PR00237">
    <property type="entry name" value="GPCRRHODOPSN"/>
</dbReference>
<keyword evidence="3 6" id="KW-1133">Transmembrane helix</keyword>
<dbReference type="Pfam" id="PF00001">
    <property type="entry name" value="7tm_1"/>
    <property type="match status" value="1"/>
</dbReference>
<proteinExistence type="predicted"/>
<accession>A0A7J7JRX9</accession>
<dbReference type="GO" id="GO:0016020">
    <property type="term" value="C:membrane"/>
    <property type="evidence" value="ECO:0007669"/>
    <property type="project" value="UniProtKB-SubCell"/>
</dbReference>
<evidence type="ECO:0000256" key="2">
    <source>
        <dbReference type="ARBA" id="ARBA00022692"/>
    </source>
</evidence>
<dbReference type="PANTHER" id="PTHR46641:SF2">
    <property type="entry name" value="FMRFAMIDE RECEPTOR"/>
    <property type="match status" value="1"/>
</dbReference>
<keyword evidence="2 6" id="KW-0812">Transmembrane</keyword>
<dbReference type="PANTHER" id="PTHR46641">
    <property type="entry name" value="FMRFAMIDE RECEPTOR-RELATED"/>
    <property type="match status" value="1"/>
</dbReference>
<dbReference type="InterPro" id="IPR052954">
    <property type="entry name" value="GPCR-Ligand_Int"/>
</dbReference>
<evidence type="ECO:0000259" key="7">
    <source>
        <dbReference type="PROSITE" id="PS50262"/>
    </source>
</evidence>
<protein>
    <submittedName>
        <fullName evidence="8">Frpr-10</fullName>
    </submittedName>
</protein>
<gene>
    <name evidence="8" type="ORF">EB796_013513</name>
</gene>
<dbReference type="Proteomes" id="UP000593567">
    <property type="component" value="Unassembled WGS sequence"/>
</dbReference>
<comment type="caution">
    <text evidence="8">The sequence shown here is derived from an EMBL/GenBank/DDBJ whole genome shotgun (WGS) entry which is preliminary data.</text>
</comment>
<evidence type="ECO:0000313" key="8">
    <source>
        <dbReference type="EMBL" id="KAF6028186.1"/>
    </source>
</evidence>
<evidence type="ECO:0000256" key="5">
    <source>
        <dbReference type="SAM" id="MobiDB-lite"/>
    </source>
</evidence>
<feature type="transmembrane region" description="Helical" evidence="6">
    <location>
        <begin position="31"/>
        <end position="51"/>
    </location>
</feature>
<dbReference type="AlphaFoldDB" id="A0A7J7JRX9"/>
<dbReference type="InterPro" id="IPR000276">
    <property type="entry name" value="GPCR_Rhodpsn"/>
</dbReference>
<name>A0A7J7JRX9_BUGNE</name>
<keyword evidence="9" id="KW-1185">Reference proteome</keyword>